<keyword evidence="2" id="KW-1185">Reference proteome</keyword>
<name>A0A0B1RZZ1_OESDE</name>
<dbReference type="EMBL" id="KN609956">
    <property type="protein sequence ID" value="KHJ78254.1"/>
    <property type="molecule type" value="Genomic_DNA"/>
</dbReference>
<reference evidence="1 2" key="1">
    <citation type="submission" date="2014-03" db="EMBL/GenBank/DDBJ databases">
        <title>Draft genome of the hookworm Oesophagostomum dentatum.</title>
        <authorList>
            <person name="Mitreva M."/>
        </authorList>
    </citation>
    <scope>NUCLEOTIDE SEQUENCE [LARGE SCALE GENOMIC DNA]</scope>
    <source>
        <strain evidence="1 2">OD-Hann</strain>
    </source>
</reference>
<dbReference type="Proteomes" id="UP000053660">
    <property type="component" value="Unassembled WGS sequence"/>
</dbReference>
<accession>A0A0B1RZZ1</accession>
<protein>
    <submittedName>
        <fullName evidence="1">Uncharacterized protein</fullName>
    </submittedName>
</protein>
<dbReference type="AlphaFoldDB" id="A0A0B1RZZ1"/>
<sequence length="33" mass="3565">MSDRLYVQSNGSLQTILSDSDILSCCGDYCGYG</sequence>
<evidence type="ECO:0000313" key="2">
    <source>
        <dbReference type="Proteomes" id="UP000053660"/>
    </source>
</evidence>
<proteinExistence type="predicted"/>
<gene>
    <name evidence="1" type="ORF">OESDEN_22126</name>
</gene>
<organism evidence="1 2">
    <name type="scientific">Oesophagostomum dentatum</name>
    <name type="common">Nodular worm</name>
    <dbReference type="NCBI Taxonomy" id="61180"/>
    <lineage>
        <taxon>Eukaryota</taxon>
        <taxon>Metazoa</taxon>
        <taxon>Ecdysozoa</taxon>
        <taxon>Nematoda</taxon>
        <taxon>Chromadorea</taxon>
        <taxon>Rhabditida</taxon>
        <taxon>Rhabditina</taxon>
        <taxon>Rhabditomorpha</taxon>
        <taxon>Strongyloidea</taxon>
        <taxon>Strongylidae</taxon>
        <taxon>Oesophagostomum</taxon>
    </lineage>
</organism>
<evidence type="ECO:0000313" key="1">
    <source>
        <dbReference type="EMBL" id="KHJ78254.1"/>
    </source>
</evidence>